<reference evidence="2 3" key="1">
    <citation type="submission" date="2020-05" db="EMBL/GenBank/DDBJ databases">
        <title>Genome Sequencing of Type Strains.</title>
        <authorList>
            <person name="Lemaire J.F."/>
            <person name="Inderbitzin P."/>
            <person name="Gregorio O.A."/>
            <person name="Collins S.B."/>
            <person name="Wespe N."/>
            <person name="Knight-Connoni V."/>
        </authorList>
    </citation>
    <scope>NUCLEOTIDE SEQUENCE [LARGE SCALE GENOMIC DNA]</scope>
    <source>
        <strain evidence="2 3">DSM 100049</strain>
    </source>
</reference>
<dbReference type="EMBL" id="JABMCH010000066">
    <property type="protein sequence ID" value="NUU47897.1"/>
    <property type="molecule type" value="Genomic_DNA"/>
</dbReference>
<comment type="caution">
    <text evidence="2">The sequence shown here is derived from an EMBL/GenBank/DDBJ whole genome shotgun (WGS) entry which is preliminary data.</text>
</comment>
<accession>A0A7Y6B7J9</accession>
<evidence type="ECO:0000313" key="3">
    <source>
        <dbReference type="Proteomes" id="UP000536441"/>
    </source>
</evidence>
<keyword evidence="1" id="KW-0812">Transmembrane</keyword>
<keyword evidence="1" id="KW-1133">Transmembrane helix</keyword>
<name>A0A7Y6B7J9_9SPHN</name>
<sequence>MLMPHDLSPPTADRDALFPRILIGGGGLLLVGLACLAMGPDGTLAMLLFLYLIGLAIVLRAVMAPATPR</sequence>
<evidence type="ECO:0000256" key="1">
    <source>
        <dbReference type="SAM" id="Phobius"/>
    </source>
</evidence>
<dbReference type="RefSeq" id="WP_175312490.1">
    <property type="nucleotide sequence ID" value="NZ_CBCRYR010000002.1"/>
</dbReference>
<dbReference type="AlphaFoldDB" id="A0A7Y6B7J9"/>
<organism evidence="2 3">
    <name type="scientific">Sphingomonas zeae</name>
    <dbReference type="NCBI Taxonomy" id="1646122"/>
    <lineage>
        <taxon>Bacteria</taxon>
        <taxon>Pseudomonadati</taxon>
        <taxon>Pseudomonadota</taxon>
        <taxon>Alphaproteobacteria</taxon>
        <taxon>Sphingomonadales</taxon>
        <taxon>Sphingomonadaceae</taxon>
        <taxon>Sphingomonas</taxon>
    </lineage>
</organism>
<protein>
    <submittedName>
        <fullName evidence="2">Uncharacterized protein</fullName>
    </submittedName>
</protein>
<gene>
    <name evidence="2" type="ORF">HP438_13060</name>
</gene>
<keyword evidence="3" id="KW-1185">Reference proteome</keyword>
<dbReference type="Proteomes" id="UP000536441">
    <property type="component" value="Unassembled WGS sequence"/>
</dbReference>
<feature type="transmembrane region" description="Helical" evidence="1">
    <location>
        <begin position="21"/>
        <end position="39"/>
    </location>
</feature>
<evidence type="ECO:0000313" key="2">
    <source>
        <dbReference type="EMBL" id="NUU47897.1"/>
    </source>
</evidence>
<keyword evidence="1" id="KW-0472">Membrane</keyword>
<proteinExistence type="predicted"/>
<feature type="transmembrane region" description="Helical" evidence="1">
    <location>
        <begin position="45"/>
        <end position="63"/>
    </location>
</feature>